<keyword evidence="11 12" id="KW-0472">Membrane</keyword>
<protein>
    <submittedName>
        <fullName evidence="14">DMT family transporter</fullName>
    </submittedName>
</protein>
<name>A0ABT0MAN2_9BACL</name>
<keyword evidence="7 12" id="KW-0812">Transmembrane</keyword>
<gene>
    <name evidence="14" type="ORF">M3N64_06760</name>
</gene>
<feature type="transmembrane region" description="Helical" evidence="12">
    <location>
        <begin position="37"/>
        <end position="56"/>
    </location>
</feature>
<dbReference type="InterPro" id="IPR000390">
    <property type="entry name" value="Small_drug/metabolite_transptr"/>
</dbReference>
<keyword evidence="9 12" id="KW-1133">Transmembrane helix</keyword>
<comment type="caution">
    <text evidence="14">The sequence shown here is derived from an EMBL/GenBank/DDBJ whole genome shotgun (WGS) entry which is preliminary data.</text>
</comment>
<keyword evidence="15" id="KW-1185">Reference proteome</keyword>
<comment type="similarity">
    <text evidence="2">Belongs to the EamA transporter family.</text>
</comment>
<feature type="transmembrane region" description="Helical" evidence="12">
    <location>
        <begin position="63"/>
        <end position="83"/>
    </location>
</feature>
<evidence type="ECO:0000256" key="7">
    <source>
        <dbReference type="ARBA" id="ARBA00022692"/>
    </source>
</evidence>
<dbReference type="SUPFAM" id="SSF103481">
    <property type="entry name" value="Multidrug resistance efflux transporter EmrE"/>
    <property type="match status" value="1"/>
</dbReference>
<reference evidence="14 15" key="1">
    <citation type="submission" date="2022-05" db="EMBL/GenBank/DDBJ databases">
        <title>Sporolactobacillus sp nov CPB3-1, isolated from tree bark (Mangifera indica L.).</title>
        <authorList>
            <person name="Phuengjayaem S."/>
            <person name="Tanasupawat S."/>
        </authorList>
    </citation>
    <scope>NUCLEOTIDE SEQUENCE [LARGE SCALE GENOMIC DNA]</scope>
    <source>
        <strain evidence="14 15">CPB3-1</strain>
    </source>
</reference>
<organism evidence="14 15">
    <name type="scientific">Sporolactobacillus mangiferae</name>
    <dbReference type="NCBI Taxonomy" id="2940498"/>
    <lineage>
        <taxon>Bacteria</taxon>
        <taxon>Bacillati</taxon>
        <taxon>Bacillota</taxon>
        <taxon>Bacilli</taxon>
        <taxon>Bacillales</taxon>
        <taxon>Sporolactobacillaceae</taxon>
        <taxon>Sporolactobacillus</taxon>
    </lineage>
</organism>
<evidence type="ECO:0000256" key="2">
    <source>
        <dbReference type="ARBA" id="ARBA00007362"/>
    </source>
</evidence>
<evidence type="ECO:0000256" key="8">
    <source>
        <dbReference type="ARBA" id="ARBA00022985"/>
    </source>
</evidence>
<evidence type="ECO:0000256" key="9">
    <source>
        <dbReference type="ARBA" id="ARBA00022989"/>
    </source>
</evidence>
<keyword evidence="3" id="KW-1003">Cell membrane</keyword>
<evidence type="ECO:0000256" key="11">
    <source>
        <dbReference type="ARBA" id="ARBA00023136"/>
    </source>
</evidence>
<dbReference type="PANTHER" id="PTHR30561:SF9">
    <property type="entry name" value="4-AMINO-4-DEOXY-L-ARABINOSE-PHOSPHOUNDECAPRENOL FLIPPASE SUBUNIT ARNF-RELATED"/>
    <property type="match status" value="1"/>
</dbReference>
<dbReference type="Gene3D" id="1.10.3730.20">
    <property type="match status" value="1"/>
</dbReference>
<dbReference type="RefSeq" id="WP_249100045.1">
    <property type="nucleotide sequence ID" value="NZ_JAMAST010000005.1"/>
</dbReference>
<dbReference type="InterPro" id="IPR037185">
    <property type="entry name" value="EmrE-like"/>
</dbReference>
<evidence type="ECO:0000256" key="3">
    <source>
        <dbReference type="ARBA" id="ARBA00022475"/>
    </source>
</evidence>
<evidence type="ECO:0000313" key="15">
    <source>
        <dbReference type="Proteomes" id="UP001203004"/>
    </source>
</evidence>
<evidence type="ECO:0000256" key="12">
    <source>
        <dbReference type="SAM" id="Phobius"/>
    </source>
</evidence>
<feature type="domain" description="EamA" evidence="13">
    <location>
        <begin position="2"/>
        <end position="106"/>
    </location>
</feature>
<dbReference type="InterPro" id="IPR000620">
    <property type="entry name" value="EamA_dom"/>
</dbReference>
<keyword evidence="8" id="KW-0448">Lipopolysaccharide biosynthesis</keyword>
<dbReference type="EMBL" id="JAMAST010000005">
    <property type="protein sequence ID" value="MCL1631648.1"/>
    <property type="molecule type" value="Genomic_DNA"/>
</dbReference>
<dbReference type="Pfam" id="PF00892">
    <property type="entry name" value="EamA"/>
    <property type="match status" value="1"/>
</dbReference>
<evidence type="ECO:0000259" key="13">
    <source>
        <dbReference type="Pfam" id="PF00892"/>
    </source>
</evidence>
<evidence type="ECO:0000256" key="5">
    <source>
        <dbReference type="ARBA" id="ARBA00022519"/>
    </source>
</evidence>
<evidence type="ECO:0000256" key="4">
    <source>
        <dbReference type="ARBA" id="ARBA00022516"/>
    </source>
</evidence>
<keyword evidence="10" id="KW-0443">Lipid metabolism</keyword>
<accession>A0ABT0MAN2</accession>
<evidence type="ECO:0000313" key="14">
    <source>
        <dbReference type="EMBL" id="MCL1631648.1"/>
    </source>
</evidence>
<evidence type="ECO:0000256" key="10">
    <source>
        <dbReference type="ARBA" id="ARBA00023098"/>
    </source>
</evidence>
<evidence type="ECO:0000256" key="1">
    <source>
        <dbReference type="ARBA" id="ARBA00004651"/>
    </source>
</evidence>
<keyword evidence="4" id="KW-0444">Lipid biosynthesis</keyword>
<proteinExistence type="inferred from homology"/>
<comment type="subcellular location">
    <subcellularLocation>
        <location evidence="1">Cell membrane</location>
        <topology evidence="1">Multi-pass membrane protein</topology>
    </subcellularLocation>
</comment>
<keyword evidence="5" id="KW-0997">Cell inner membrane</keyword>
<sequence>MMFISILIMTVLGAFAGFFLKKSTDGDSFLSILFSKYFYFGVILYVLAAILNIYVLRFLPYSVVLPLTAITYIWTMLIAYFLLKESISAKKKIGIVLIVIGAVCVSL</sequence>
<dbReference type="Proteomes" id="UP001203004">
    <property type="component" value="Unassembled WGS sequence"/>
</dbReference>
<evidence type="ECO:0000256" key="6">
    <source>
        <dbReference type="ARBA" id="ARBA00022556"/>
    </source>
</evidence>
<dbReference type="PANTHER" id="PTHR30561">
    <property type="entry name" value="SMR FAMILY PROTON-DEPENDENT DRUG EFFLUX TRANSPORTER SUGE"/>
    <property type="match status" value="1"/>
</dbReference>
<keyword evidence="6" id="KW-0441">Lipid A biosynthesis</keyword>